<keyword evidence="8" id="KW-1133">Transmembrane helix</keyword>
<protein>
    <recommendedName>
        <fullName evidence="2">histidine kinase</fullName>
        <ecNumber evidence="2">2.7.13.3</ecNumber>
    </recommendedName>
</protein>
<dbReference type="Pfam" id="PF02518">
    <property type="entry name" value="HATPase_c"/>
    <property type="match status" value="1"/>
</dbReference>
<dbReference type="PRINTS" id="PR00344">
    <property type="entry name" value="BCTRLSENSOR"/>
</dbReference>
<gene>
    <name evidence="11" type="ORF">HLB44_05690</name>
</gene>
<dbReference type="SUPFAM" id="SSF52172">
    <property type="entry name" value="CheY-like"/>
    <property type="match status" value="1"/>
</dbReference>
<feature type="compositionally biased region" description="Low complexity" evidence="7">
    <location>
        <begin position="8"/>
        <end position="21"/>
    </location>
</feature>
<dbReference type="EMBL" id="JABRWJ010000002">
    <property type="protein sequence ID" value="NRF66469.1"/>
    <property type="molecule type" value="Genomic_DNA"/>
</dbReference>
<dbReference type="PANTHER" id="PTHR43047:SF9">
    <property type="entry name" value="HISTIDINE KINASE"/>
    <property type="match status" value="1"/>
</dbReference>
<feature type="domain" description="Histidine kinase" evidence="9">
    <location>
        <begin position="274"/>
        <end position="487"/>
    </location>
</feature>
<dbReference type="SMART" id="SM00387">
    <property type="entry name" value="HATPase_c"/>
    <property type="match status" value="1"/>
</dbReference>
<name>A0ABX2EBH7_9BURK</name>
<keyword evidence="4" id="KW-0808">Transferase</keyword>
<evidence type="ECO:0000313" key="11">
    <source>
        <dbReference type="EMBL" id="NRF66469.1"/>
    </source>
</evidence>
<evidence type="ECO:0000256" key="6">
    <source>
        <dbReference type="PROSITE-ProRule" id="PRU00169"/>
    </source>
</evidence>
<evidence type="ECO:0000256" key="2">
    <source>
        <dbReference type="ARBA" id="ARBA00012438"/>
    </source>
</evidence>
<feature type="region of interest" description="Disordered" evidence="7">
    <location>
        <begin position="1"/>
        <end position="27"/>
    </location>
</feature>
<evidence type="ECO:0000256" key="3">
    <source>
        <dbReference type="ARBA" id="ARBA00022553"/>
    </source>
</evidence>
<reference evidence="11 12" key="1">
    <citation type="submission" date="2020-05" db="EMBL/GenBank/DDBJ databases">
        <title>Aquincola sp. isolate from soil.</title>
        <authorList>
            <person name="Han J."/>
            <person name="Kim D.-U."/>
        </authorList>
    </citation>
    <scope>NUCLEOTIDE SEQUENCE [LARGE SCALE GENOMIC DNA]</scope>
    <source>
        <strain evidence="11 12">S2</strain>
    </source>
</reference>
<dbReference type="PROSITE" id="PS50109">
    <property type="entry name" value="HIS_KIN"/>
    <property type="match status" value="1"/>
</dbReference>
<accession>A0ABX2EBH7</accession>
<keyword evidence="5" id="KW-0418">Kinase</keyword>
<dbReference type="PROSITE" id="PS50110">
    <property type="entry name" value="RESPONSE_REGULATORY"/>
    <property type="match status" value="1"/>
</dbReference>
<feature type="transmembrane region" description="Helical" evidence="8">
    <location>
        <begin position="62"/>
        <end position="89"/>
    </location>
</feature>
<keyword evidence="3 6" id="KW-0597">Phosphoprotein</keyword>
<dbReference type="CDD" id="cd00156">
    <property type="entry name" value="REC"/>
    <property type="match status" value="1"/>
</dbReference>
<dbReference type="InterPro" id="IPR005467">
    <property type="entry name" value="His_kinase_dom"/>
</dbReference>
<dbReference type="InterPro" id="IPR011006">
    <property type="entry name" value="CheY-like_superfamily"/>
</dbReference>
<keyword evidence="8" id="KW-0812">Transmembrane</keyword>
<evidence type="ECO:0000259" key="10">
    <source>
        <dbReference type="PROSITE" id="PS50110"/>
    </source>
</evidence>
<dbReference type="Gene3D" id="3.30.565.10">
    <property type="entry name" value="Histidine kinase-like ATPase, C-terminal domain"/>
    <property type="match status" value="1"/>
</dbReference>
<feature type="domain" description="Response regulatory" evidence="10">
    <location>
        <begin position="510"/>
        <end position="627"/>
    </location>
</feature>
<feature type="transmembrane region" description="Helical" evidence="8">
    <location>
        <begin position="213"/>
        <end position="232"/>
    </location>
</feature>
<sequence length="628" mass="67408">MTLPTPQPSTADAAAATTSEPSPGPPPPFVAVDCAAEVSDAFAATERHIAERRQVDERLRDAALRAALAALPTWGLCLAILTLPAVLALWLRHPIAALVTGALMLAIAALLWWLPQHTRHRFSKPGEPSPTRQRILALVSCAGLATAALPWLGATLGGAGETSLALLALACTVFAFAGAASLSPLPRLAQAIALLPLSPALAAASQLTGPARWAPLVGGIAASAVATAVFRLRHRGWRQNTRALIEQGARLRALEGERDAAWAADQEKSRFLAIASHDLRQPVHALGLFAATLHKRLQHSADEPLARNLMRSIDGLERSFNAMLDISRLDAGVMSPRLQTFPLRDMFRRLHMHYAGQAELAGLGLRFSPGGKSVTSDPQLLERIVGNLIQNAIKYTEHGGIVVVARSTSRFINLEIWDTGVGIAPALLPRVFEEFYQVGRGERDRTHGLGMGLAIVKRLASLLNHRLVVASRPGRGTMFRIGIPIGQLPGIQEDMAPADTLPMVATTPQMVLVIDDEEPIREGLRLLLEEWGYQAMTAADAQQAEHATQALEGHVDLVLSDLHLGDGPDGLEAIAAVRRLCGQEVPAILVTGDTAHDEIQRITASGHPVLFKPVQPRRLFEALRSSLN</sequence>
<dbReference type="InterPro" id="IPR003594">
    <property type="entry name" value="HATPase_dom"/>
</dbReference>
<evidence type="ECO:0000259" key="9">
    <source>
        <dbReference type="PROSITE" id="PS50109"/>
    </source>
</evidence>
<dbReference type="EC" id="2.7.13.3" evidence="2"/>
<dbReference type="SUPFAM" id="SSF47384">
    <property type="entry name" value="Homodimeric domain of signal transducing histidine kinase"/>
    <property type="match status" value="1"/>
</dbReference>
<evidence type="ECO:0000256" key="5">
    <source>
        <dbReference type="ARBA" id="ARBA00022777"/>
    </source>
</evidence>
<dbReference type="Gene3D" id="3.40.50.2300">
    <property type="match status" value="1"/>
</dbReference>
<proteinExistence type="predicted"/>
<evidence type="ECO:0000256" key="7">
    <source>
        <dbReference type="SAM" id="MobiDB-lite"/>
    </source>
</evidence>
<dbReference type="InterPro" id="IPR001789">
    <property type="entry name" value="Sig_transdc_resp-reg_receiver"/>
</dbReference>
<dbReference type="CDD" id="cd00075">
    <property type="entry name" value="HATPase"/>
    <property type="match status" value="1"/>
</dbReference>
<dbReference type="Proteomes" id="UP000737171">
    <property type="component" value="Unassembled WGS sequence"/>
</dbReference>
<dbReference type="PANTHER" id="PTHR43047">
    <property type="entry name" value="TWO-COMPONENT HISTIDINE PROTEIN KINASE"/>
    <property type="match status" value="1"/>
</dbReference>
<organism evidence="11 12">
    <name type="scientific">Pseudaquabacterium terrae</name>
    <dbReference type="NCBI Taxonomy" id="2732868"/>
    <lineage>
        <taxon>Bacteria</taxon>
        <taxon>Pseudomonadati</taxon>
        <taxon>Pseudomonadota</taxon>
        <taxon>Betaproteobacteria</taxon>
        <taxon>Burkholderiales</taxon>
        <taxon>Sphaerotilaceae</taxon>
        <taxon>Pseudaquabacterium</taxon>
    </lineage>
</organism>
<dbReference type="SMART" id="SM00448">
    <property type="entry name" value="REC"/>
    <property type="match status" value="1"/>
</dbReference>
<dbReference type="SUPFAM" id="SSF55874">
    <property type="entry name" value="ATPase domain of HSP90 chaperone/DNA topoisomerase II/histidine kinase"/>
    <property type="match status" value="1"/>
</dbReference>
<dbReference type="CDD" id="cd00082">
    <property type="entry name" value="HisKA"/>
    <property type="match status" value="1"/>
</dbReference>
<evidence type="ECO:0000313" key="12">
    <source>
        <dbReference type="Proteomes" id="UP000737171"/>
    </source>
</evidence>
<comment type="catalytic activity">
    <reaction evidence="1">
        <text>ATP + protein L-histidine = ADP + protein N-phospho-L-histidine.</text>
        <dbReference type="EC" id="2.7.13.3"/>
    </reaction>
</comment>
<evidence type="ECO:0000256" key="4">
    <source>
        <dbReference type="ARBA" id="ARBA00022679"/>
    </source>
</evidence>
<comment type="caution">
    <text evidence="11">The sequence shown here is derived from an EMBL/GenBank/DDBJ whole genome shotgun (WGS) entry which is preliminary data.</text>
</comment>
<dbReference type="InterPro" id="IPR004358">
    <property type="entry name" value="Sig_transdc_His_kin-like_C"/>
</dbReference>
<keyword evidence="8" id="KW-0472">Membrane</keyword>
<feature type="transmembrane region" description="Helical" evidence="8">
    <location>
        <begin position="164"/>
        <end position="182"/>
    </location>
</feature>
<dbReference type="InterPro" id="IPR036890">
    <property type="entry name" value="HATPase_C_sf"/>
</dbReference>
<feature type="modified residue" description="4-aspartylphosphate" evidence="6">
    <location>
        <position position="561"/>
    </location>
</feature>
<evidence type="ECO:0000256" key="8">
    <source>
        <dbReference type="SAM" id="Phobius"/>
    </source>
</evidence>
<dbReference type="RefSeq" id="WP_173121569.1">
    <property type="nucleotide sequence ID" value="NZ_JABRWJ010000002.1"/>
</dbReference>
<feature type="transmembrane region" description="Helical" evidence="8">
    <location>
        <begin position="135"/>
        <end position="152"/>
    </location>
</feature>
<feature type="transmembrane region" description="Helical" evidence="8">
    <location>
        <begin position="95"/>
        <end position="114"/>
    </location>
</feature>
<dbReference type="Pfam" id="PF00512">
    <property type="entry name" value="HisKA"/>
    <property type="match status" value="1"/>
</dbReference>
<dbReference type="Gene3D" id="1.10.287.130">
    <property type="match status" value="1"/>
</dbReference>
<keyword evidence="12" id="KW-1185">Reference proteome</keyword>
<dbReference type="InterPro" id="IPR003661">
    <property type="entry name" value="HisK_dim/P_dom"/>
</dbReference>
<dbReference type="SMART" id="SM00388">
    <property type="entry name" value="HisKA"/>
    <property type="match status" value="1"/>
</dbReference>
<evidence type="ECO:0000256" key="1">
    <source>
        <dbReference type="ARBA" id="ARBA00000085"/>
    </source>
</evidence>
<dbReference type="Pfam" id="PF00072">
    <property type="entry name" value="Response_reg"/>
    <property type="match status" value="1"/>
</dbReference>
<dbReference type="InterPro" id="IPR036097">
    <property type="entry name" value="HisK_dim/P_sf"/>
</dbReference>